<dbReference type="PANTHER" id="PTHR40761">
    <property type="entry name" value="CONSERVED INTEGRAL MEMBRANE ALANINE VALINE AND LEUCINE RICH PROTEIN-RELATED"/>
    <property type="match status" value="1"/>
</dbReference>
<evidence type="ECO:0000313" key="3">
    <source>
        <dbReference type="Proteomes" id="UP000612808"/>
    </source>
</evidence>
<feature type="transmembrane region" description="Helical" evidence="1">
    <location>
        <begin position="104"/>
        <end position="121"/>
    </location>
</feature>
<keyword evidence="1" id="KW-0472">Membrane</keyword>
<comment type="caution">
    <text evidence="2">The sequence shown here is derived from an EMBL/GenBank/DDBJ whole genome shotgun (WGS) entry which is preliminary data.</text>
</comment>
<dbReference type="AlphaFoldDB" id="A0A8J3JB58"/>
<feature type="transmembrane region" description="Helical" evidence="1">
    <location>
        <begin position="222"/>
        <end position="243"/>
    </location>
</feature>
<protein>
    <submittedName>
        <fullName evidence="2">Uncharacterized protein</fullName>
    </submittedName>
</protein>
<keyword evidence="1" id="KW-1133">Transmembrane helix</keyword>
<organism evidence="2 3">
    <name type="scientific">Actinocatenispora rupis</name>
    <dbReference type="NCBI Taxonomy" id="519421"/>
    <lineage>
        <taxon>Bacteria</taxon>
        <taxon>Bacillati</taxon>
        <taxon>Actinomycetota</taxon>
        <taxon>Actinomycetes</taxon>
        <taxon>Micromonosporales</taxon>
        <taxon>Micromonosporaceae</taxon>
        <taxon>Actinocatenispora</taxon>
    </lineage>
</organism>
<name>A0A8J3JB58_9ACTN</name>
<keyword evidence="1" id="KW-0812">Transmembrane</keyword>
<feature type="transmembrane region" description="Helical" evidence="1">
    <location>
        <begin position="133"/>
        <end position="152"/>
    </location>
</feature>
<proteinExistence type="predicted"/>
<dbReference type="Proteomes" id="UP000612808">
    <property type="component" value="Unassembled WGS sequence"/>
</dbReference>
<sequence length="293" mass="29960">MIPLGWLCLAAMILAYGVANLLQSIAANRVSVHDTLHPGLFVRLAGHKTYVIGVALQFVGFLLAFFARRDLPLFLVQASSAAGVGVMALLGILLLRWRLVATELVLMALLSLGITAQVLAARPGPAHRIGMPGGIVLFAAIGAIGGLALLAVRLRGAPGSVALGSLAGMAFGAAAIASRPLAGVATVNDLFLSPLLYLLILHSVLAQLLLGLAMQRGSATAAVASMDAASAVPAAVVGVLFLGDGIRPGRMWLATVGFVLALSAVLLLTRYARPQPRRVAAGRVTAFGSADAG</sequence>
<feature type="transmembrane region" description="Helical" evidence="1">
    <location>
        <begin position="49"/>
        <end position="67"/>
    </location>
</feature>
<gene>
    <name evidence="2" type="ORF">Aru02nite_60860</name>
</gene>
<reference evidence="2" key="1">
    <citation type="submission" date="2021-01" db="EMBL/GenBank/DDBJ databases">
        <title>Whole genome shotgun sequence of Actinocatenispora rupis NBRC 107355.</title>
        <authorList>
            <person name="Komaki H."/>
            <person name="Tamura T."/>
        </authorList>
    </citation>
    <scope>NUCLEOTIDE SEQUENCE</scope>
    <source>
        <strain evidence="2">NBRC 107355</strain>
    </source>
</reference>
<feature type="transmembrane region" description="Helical" evidence="1">
    <location>
        <begin position="249"/>
        <end position="268"/>
    </location>
</feature>
<dbReference type="EMBL" id="BOMB01000040">
    <property type="protein sequence ID" value="GID15197.1"/>
    <property type="molecule type" value="Genomic_DNA"/>
</dbReference>
<evidence type="ECO:0000256" key="1">
    <source>
        <dbReference type="SAM" id="Phobius"/>
    </source>
</evidence>
<accession>A0A8J3JB58</accession>
<feature type="transmembrane region" description="Helical" evidence="1">
    <location>
        <begin position="73"/>
        <end position="97"/>
    </location>
</feature>
<dbReference type="PANTHER" id="PTHR40761:SF1">
    <property type="entry name" value="CONSERVED INTEGRAL MEMBRANE ALANINE VALINE AND LEUCINE RICH PROTEIN-RELATED"/>
    <property type="match status" value="1"/>
</dbReference>
<keyword evidence="3" id="KW-1185">Reference proteome</keyword>
<evidence type="ECO:0000313" key="2">
    <source>
        <dbReference type="EMBL" id="GID15197.1"/>
    </source>
</evidence>
<feature type="transmembrane region" description="Helical" evidence="1">
    <location>
        <begin position="6"/>
        <end position="28"/>
    </location>
</feature>
<feature type="transmembrane region" description="Helical" evidence="1">
    <location>
        <begin position="190"/>
        <end position="210"/>
    </location>
</feature>